<reference evidence="3 4" key="1">
    <citation type="submission" date="2020-08" db="EMBL/GenBank/DDBJ databases">
        <title>Sequencing the genomes of 1000 actinobacteria strains.</title>
        <authorList>
            <person name="Klenk H.-P."/>
        </authorList>
    </citation>
    <scope>NUCLEOTIDE SEQUENCE [LARGE SCALE GENOMIC DNA]</scope>
    <source>
        <strain evidence="3 4">DSM 21065</strain>
    </source>
</reference>
<feature type="transmembrane region" description="Helical" evidence="1">
    <location>
        <begin position="60"/>
        <end position="81"/>
    </location>
</feature>
<evidence type="ECO:0000313" key="3">
    <source>
        <dbReference type="EMBL" id="MBB5642096.1"/>
    </source>
</evidence>
<evidence type="ECO:0000313" key="4">
    <source>
        <dbReference type="Proteomes" id="UP000561726"/>
    </source>
</evidence>
<evidence type="ECO:0000256" key="1">
    <source>
        <dbReference type="SAM" id="Phobius"/>
    </source>
</evidence>
<gene>
    <name evidence="3" type="ORF">BJ997_002644</name>
</gene>
<protein>
    <recommendedName>
        <fullName evidence="2">Protein-glutamine gamma-glutamyltransferase-like C-terminal domain-containing protein</fullName>
    </recommendedName>
</protein>
<dbReference type="EMBL" id="JACHBQ010000001">
    <property type="protein sequence ID" value="MBB5642096.1"/>
    <property type="molecule type" value="Genomic_DNA"/>
</dbReference>
<feature type="domain" description="Protein-glutamine gamma-glutamyltransferase-like C-terminal" evidence="2">
    <location>
        <begin position="129"/>
        <end position="195"/>
    </location>
</feature>
<dbReference type="OrthoDB" id="3389322at2"/>
<evidence type="ECO:0000259" key="2">
    <source>
        <dbReference type="Pfam" id="PF13559"/>
    </source>
</evidence>
<keyword evidence="1" id="KW-1133">Transmembrane helix</keyword>
<keyword evidence="1" id="KW-0812">Transmembrane</keyword>
<sequence length="217" mass="23672">MTILSVPVVPDAPEAQRWLQEELAKPPYEAARPTWFDRLSQAFFDWLGSLQAPGGSSWSGWVPLLVVVLLLAAGVAAWLIYGSPRRNRRARAAVEMFGTNDRRSADDMRRAAQSAAQSAHWSLASEEIFRALAADLFERTILTVTPGTTAHGFAERAASAFPTAGTRLREAADVFDRVRYLGVAGAESDYRTLAALEGDLRGQTPTTLESLSQAVRP</sequence>
<keyword evidence="1" id="KW-0472">Membrane</keyword>
<dbReference type="Proteomes" id="UP000561726">
    <property type="component" value="Unassembled WGS sequence"/>
</dbReference>
<dbReference type="InterPro" id="IPR025403">
    <property type="entry name" value="TgpA-like_C"/>
</dbReference>
<dbReference type="AlphaFoldDB" id="A0A7W9E4G0"/>
<name>A0A7W9E4G0_9MICO</name>
<dbReference type="RefSeq" id="WP_052542563.1">
    <property type="nucleotide sequence ID" value="NZ_JACHBQ010000001.1"/>
</dbReference>
<dbReference type="Pfam" id="PF13559">
    <property type="entry name" value="DUF4129"/>
    <property type="match status" value="1"/>
</dbReference>
<comment type="caution">
    <text evidence="3">The sequence shown here is derived from an EMBL/GenBank/DDBJ whole genome shotgun (WGS) entry which is preliminary data.</text>
</comment>
<proteinExistence type="predicted"/>
<accession>A0A7W9E4G0</accession>
<organism evidence="3 4">
    <name type="scientific">Cryobacterium roopkundense</name>
    <dbReference type="NCBI Taxonomy" id="1001240"/>
    <lineage>
        <taxon>Bacteria</taxon>
        <taxon>Bacillati</taxon>
        <taxon>Actinomycetota</taxon>
        <taxon>Actinomycetes</taxon>
        <taxon>Micrococcales</taxon>
        <taxon>Microbacteriaceae</taxon>
        <taxon>Cryobacterium</taxon>
    </lineage>
</organism>